<name>A0A3P1WPB1_9ACTN</name>
<evidence type="ECO:0000313" key="2">
    <source>
        <dbReference type="Proteomes" id="UP000280935"/>
    </source>
</evidence>
<dbReference type="AlphaFoldDB" id="A0A3P1WPB1"/>
<proteinExistence type="predicted"/>
<evidence type="ECO:0000313" key="1">
    <source>
        <dbReference type="EMBL" id="RRD47657.1"/>
    </source>
</evidence>
<dbReference type="OrthoDB" id="4791919at2"/>
<organism evidence="1 2">
    <name type="scientific">Arachnia propionica</name>
    <dbReference type="NCBI Taxonomy" id="1750"/>
    <lineage>
        <taxon>Bacteria</taxon>
        <taxon>Bacillati</taxon>
        <taxon>Actinomycetota</taxon>
        <taxon>Actinomycetes</taxon>
        <taxon>Propionibacteriales</taxon>
        <taxon>Propionibacteriaceae</taxon>
        <taxon>Arachnia</taxon>
    </lineage>
</organism>
<evidence type="ECO:0008006" key="3">
    <source>
        <dbReference type="Google" id="ProtNLM"/>
    </source>
</evidence>
<dbReference type="Gene3D" id="3.40.50.1110">
    <property type="entry name" value="SGNH hydrolase"/>
    <property type="match status" value="2"/>
</dbReference>
<gene>
    <name evidence="1" type="ORF">EII35_14625</name>
</gene>
<dbReference type="SUPFAM" id="SSF52266">
    <property type="entry name" value="SGNH hydrolase"/>
    <property type="match status" value="1"/>
</dbReference>
<dbReference type="EMBL" id="RQYT01000059">
    <property type="protein sequence ID" value="RRD47657.1"/>
    <property type="molecule type" value="Genomic_DNA"/>
</dbReference>
<dbReference type="RefSeq" id="WP_125229201.1">
    <property type="nucleotide sequence ID" value="NZ_RQYT01000059.1"/>
</dbReference>
<comment type="caution">
    <text evidence="1">The sequence shown here is derived from an EMBL/GenBank/DDBJ whole genome shotgun (WGS) entry which is preliminary data.</text>
</comment>
<protein>
    <recommendedName>
        <fullName evidence="3">SGNH hydrolase-type esterase domain-containing protein</fullName>
    </recommendedName>
</protein>
<sequence length="307" mass="33627">MTPSRHRITCWGDSLTEGGSKDGIFPLSQAWPARLEEALGGAVRVVNRGRCGETADGVGIRCGSLEVWVRPVGGTIPAEGEVRLECAQTCDHEERRYEGSLAGVAGTLERRGDTWFFERTEPGAPAQVGMLVPFVSGLPDSRGDVLIYSVGTNNHWANGTTVCPDRTTHVIASHQRFLDWAGHDRVLFIGLSPATTNRPGDILWQLAERLNAWLLEHHPGRFFDFRTWLREEALEAAGITPTDDDLRARAEGRTPQSVMDRGDDVHFSTAIHAALGRRLAAELTARGWVDGGVPDETPGHRFPPVEP</sequence>
<accession>A0A3P1WPB1</accession>
<reference evidence="1 2" key="1">
    <citation type="submission" date="2018-11" db="EMBL/GenBank/DDBJ databases">
        <title>Genomes From Bacteria Associated with the Canine Oral Cavity: a Test Case for Automated Genome-Based Taxonomic Assignment.</title>
        <authorList>
            <person name="Coil D.A."/>
            <person name="Jospin G."/>
            <person name="Darling A.E."/>
            <person name="Wallis C."/>
            <person name="Davis I.J."/>
            <person name="Harris S."/>
            <person name="Eisen J.A."/>
            <person name="Holcombe L.J."/>
            <person name="O'Flynn C."/>
        </authorList>
    </citation>
    <scope>NUCLEOTIDE SEQUENCE [LARGE SCALE GENOMIC DNA]</scope>
    <source>
        <strain evidence="1 2">OH2822_COT-296</strain>
    </source>
</reference>
<dbReference type="InterPro" id="IPR036514">
    <property type="entry name" value="SGNH_hydro_sf"/>
</dbReference>
<dbReference type="Proteomes" id="UP000280935">
    <property type="component" value="Unassembled WGS sequence"/>
</dbReference>